<evidence type="ECO:0000256" key="5">
    <source>
        <dbReference type="SAM" id="MobiDB-lite"/>
    </source>
</evidence>
<dbReference type="SUPFAM" id="SSF55550">
    <property type="entry name" value="SH2 domain"/>
    <property type="match status" value="1"/>
</dbReference>
<dbReference type="Pfam" id="PF00017">
    <property type="entry name" value="SH2"/>
    <property type="match status" value="1"/>
</dbReference>
<dbReference type="EMBL" id="JAZGQO010000006">
    <property type="protein sequence ID" value="KAK6183800.1"/>
    <property type="molecule type" value="Genomic_DNA"/>
</dbReference>
<dbReference type="SUPFAM" id="SSF50729">
    <property type="entry name" value="PH domain-like"/>
    <property type="match status" value="1"/>
</dbReference>
<evidence type="ECO:0000259" key="6">
    <source>
        <dbReference type="PROSITE" id="PS50001"/>
    </source>
</evidence>
<dbReference type="CDD" id="cd01231">
    <property type="entry name" value="PH_SH2B_family"/>
    <property type="match status" value="1"/>
</dbReference>
<dbReference type="InterPro" id="IPR001849">
    <property type="entry name" value="PH_domain"/>
</dbReference>
<feature type="compositionally biased region" description="Polar residues" evidence="5">
    <location>
        <begin position="355"/>
        <end position="374"/>
    </location>
</feature>
<feature type="region of interest" description="Disordered" evidence="5">
    <location>
        <begin position="78"/>
        <end position="133"/>
    </location>
</feature>
<feature type="region of interest" description="Disordered" evidence="5">
    <location>
        <begin position="507"/>
        <end position="545"/>
    </location>
</feature>
<dbReference type="AlphaFoldDB" id="A0AAN8K8I2"/>
<dbReference type="Pfam" id="PF00169">
    <property type="entry name" value="PH"/>
    <property type="match status" value="1"/>
</dbReference>
<dbReference type="GO" id="GO:0005068">
    <property type="term" value="F:transmembrane receptor protein tyrosine kinase adaptor activity"/>
    <property type="evidence" value="ECO:0007669"/>
    <property type="project" value="TreeGrafter"/>
</dbReference>
<dbReference type="Gene3D" id="2.30.29.30">
    <property type="entry name" value="Pleckstrin-homology domain (PH domain)/Phosphotyrosine-binding domain (PTB)"/>
    <property type="match status" value="1"/>
</dbReference>
<reference evidence="9 10" key="1">
    <citation type="submission" date="2024-01" db="EMBL/GenBank/DDBJ databases">
        <title>The genome of the rayed Mediterranean limpet Patella caerulea (Linnaeus, 1758).</title>
        <authorList>
            <person name="Anh-Thu Weber A."/>
            <person name="Halstead-Nussloch G."/>
        </authorList>
    </citation>
    <scope>NUCLEOTIDE SEQUENCE [LARGE SCALE GENOMIC DNA]</scope>
    <source>
        <strain evidence="9">AATW-2023a</strain>
        <tissue evidence="9">Whole specimen</tissue>
    </source>
</reference>
<evidence type="ECO:0000256" key="2">
    <source>
        <dbReference type="ARBA" id="ARBA00022553"/>
    </source>
</evidence>
<organism evidence="9 10">
    <name type="scientific">Patella caerulea</name>
    <name type="common">Rayed Mediterranean limpet</name>
    <dbReference type="NCBI Taxonomy" id="87958"/>
    <lineage>
        <taxon>Eukaryota</taxon>
        <taxon>Metazoa</taxon>
        <taxon>Spiralia</taxon>
        <taxon>Lophotrochozoa</taxon>
        <taxon>Mollusca</taxon>
        <taxon>Gastropoda</taxon>
        <taxon>Patellogastropoda</taxon>
        <taxon>Patelloidea</taxon>
        <taxon>Patellidae</taxon>
        <taxon>Patella</taxon>
    </lineage>
</organism>
<feature type="compositionally biased region" description="Basic and acidic residues" evidence="5">
    <location>
        <begin position="78"/>
        <end position="88"/>
    </location>
</feature>
<feature type="compositionally biased region" description="Polar residues" evidence="5">
    <location>
        <begin position="89"/>
        <end position="103"/>
    </location>
</feature>
<dbReference type="GO" id="GO:0035556">
    <property type="term" value="P:intracellular signal transduction"/>
    <property type="evidence" value="ECO:0007669"/>
    <property type="project" value="TreeGrafter"/>
</dbReference>
<dbReference type="InterPro" id="IPR036290">
    <property type="entry name" value="Phe_ZIP_sf"/>
</dbReference>
<dbReference type="InterPro" id="IPR000980">
    <property type="entry name" value="SH2"/>
</dbReference>
<accession>A0AAN8K8I2</accession>
<evidence type="ECO:0000256" key="1">
    <source>
        <dbReference type="ARBA" id="ARBA00010220"/>
    </source>
</evidence>
<keyword evidence="3 4" id="KW-0727">SH2 domain</keyword>
<evidence type="ECO:0000313" key="8">
    <source>
        <dbReference type="EMBL" id="KAK6183800.1"/>
    </source>
</evidence>
<feature type="domain" description="PH" evidence="7">
    <location>
        <begin position="186"/>
        <end position="293"/>
    </location>
</feature>
<keyword evidence="2" id="KW-0597">Phosphoprotein</keyword>
<comment type="similarity">
    <text evidence="1">Belongs to the SH2B adapter family.</text>
</comment>
<dbReference type="Pfam" id="PF08916">
    <property type="entry name" value="Phe_ZIP"/>
    <property type="match status" value="1"/>
</dbReference>
<evidence type="ECO:0000313" key="9">
    <source>
        <dbReference type="EMBL" id="KAK6190588.1"/>
    </source>
</evidence>
<proteinExistence type="inferred from homology"/>
<dbReference type="PRINTS" id="PR00401">
    <property type="entry name" value="SH2DOMAIN"/>
</dbReference>
<dbReference type="PANTHER" id="PTHR10872">
    <property type="entry name" value="SH2B ADAPTER PROTEIN"/>
    <property type="match status" value="1"/>
</dbReference>
<evidence type="ECO:0008006" key="11">
    <source>
        <dbReference type="Google" id="ProtNLM"/>
    </source>
</evidence>
<dbReference type="Gene3D" id="6.10.140.110">
    <property type="match status" value="1"/>
</dbReference>
<dbReference type="Gene3D" id="3.30.505.10">
    <property type="entry name" value="SH2 domain"/>
    <property type="match status" value="1"/>
</dbReference>
<feature type="region of interest" description="Disordered" evidence="5">
    <location>
        <begin position="301"/>
        <end position="389"/>
    </location>
</feature>
<comment type="caution">
    <text evidence="9">The sequence shown here is derived from an EMBL/GenBank/DDBJ whole genome shotgun (WGS) entry which is preliminary data.</text>
</comment>
<dbReference type="SMART" id="SM00233">
    <property type="entry name" value="PH"/>
    <property type="match status" value="1"/>
</dbReference>
<dbReference type="PANTHER" id="PTHR10872:SF2">
    <property type="entry name" value="LNK, ISOFORM D"/>
    <property type="match status" value="1"/>
</dbReference>
<evidence type="ECO:0000256" key="3">
    <source>
        <dbReference type="ARBA" id="ARBA00022999"/>
    </source>
</evidence>
<dbReference type="InterPro" id="IPR011993">
    <property type="entry name" value="PH-like_dom_sf"/>
</dbReference>
<dbReference type="EMBL" id="JAZGQO010000002">
    <property type="protein sequence ID" value="KAK6190588.1"/>
    <property type="molecule type" value="Genomic_DNA"/>
</dbReference>
<evidence type="ECO:0000313" key="10">
    <source>
        <dbReference type="Proteomes" id="UP001347796"/>
    </source>
</evidence>
<dbReference type="PROSITE" id="PS50003">
    <property type="entry name" value="PH_DOMAIN"/>
    <property type="match status" value="1"/>
</dbReference>
<feature type="region of interest" description="Disordered" evidence="5">
    <location>
        <begin position="152"/>
        <end position="184"/>
    </location>
</feature>
<name>A0AAN8K8I2_PATCE</name>
<dbReference type="Proteomes" id="UP001347796">
    <property type="component" value="Unassembled WGS sequence"/>
</dbReference>
<feature type="compositionally biased region" description="Polar residues" evidence="5">
    <location>
        <begin position="325"/>
        <end position="337"/>
    </location>
</feature>
<feature type="compositionally biased region" description="Polar residues" evidence="5">
    <location>
        <begin position="510"/>
        <end position="538"/>
    </location>
</feature>
<sequence>MAAVNGAADTSQSDQSWVEFCDRQALTAAENFVRSYKNFESLTNNVNRSRDPNEYARKFAEYFLRHFDFEFRRSSMNEDTNAEVKERNQSTFPNSETWLQNGGDQDDYADTHVENLPPPQNIVSPPGRKHHNKSLIRRLSIHLKKNRFFKQSSEDLDSVSETTKRKQKQSKKEKNRVTSNSESDVQIKKEGIVHVLSGEDSKGQSKWEKTKLVLSNRTGSYLMEFYCPPKSLKPKTGIFCFLINEARETTPLEMPDHENSFVLKGEGTIEHIIEASSVQDRRNWLEAIHQCIIHTSANNDGSITAIRPRLPTAPSGSIERKETTQVDQPQRSSSQGSLGNGATALPSIPPRPSQRPWSTPQHTPQSSCAPSTTDLHNESTRSESDHRETLGDGHIDQLLREYPWFHGTLSRAEAAHLVLQQGQIGHGVFLVRNSETRTGEYVLTFNFQGRAKHLRMTINNDGQCRVQHLWFQTIFDMLEHFRTHPIPLESGGTSDVTLTDYIVAMERPRTPTTLPRGSPRSNNSNTQAGLSTSLSAHSGHSDNSRDIVVISGSVRSRTSSIENVVREQAHGGSQQQLLHGRAVENHYSFV</sequence>
<evidence type="ECO:0000256" key="4">
    <source>
        <dbReference type="PROSITE-ProRule" id="PRU00191"/>
    </source>
</evidence>
<dbReference type="SMART" id="SM00252">
    <property type="entry name" value="SH2"/>
    <property type="match status" value="1"/>
</dbReference>
<keyword evidence="10" id="KW-1185">Reference proteome</keyword>
<feature type="compositionally biased region" description="Basic and acidic residues" evidence="5">
    <location>
        <begin position="375"/>
        <end position="389"/>
    </location>
</feature>
<dbReference type="FunFam" id="3.30.505.10:FF:000008">
    <property type="entry name" value="SH2B adapter protein 1 isoform 2"/>
    <property type="match status" value="1"/>
</dbReference>
<dbReference type="InterPro" id="IPR036860">
    <property type="entry name" value="SH2_dom_sf"/>
</dbReference>
<dbReference type="SUPFAM" id="SSF109805">
    <property type="entry name" value="Phenylalanine zipper"/>
    <property type="match status" value="1"/>
</dbReference>
<dbReference type="InterPro" id="IPR015012">
    <property type="entry name" value="Phe_ZIP"/>
</dbReference>
<dbReference type="InterPro" id="IPR035057">
    <property type="entry name" value="SH2B1_SH2"/>
</dbReference>
<protein>
    <recommendedName>
        <fullName evidence="11">SH2B adapter protein 1</fullName>
    </recommendedName>
</protein>
<feature type="domain" description="SH2" evidence="6">
    <location>
        <begin position="404"/>
        <end position="509"/>
    </location>
</feature>
<dbReference type="InterPro" id="IPR030523">
    <property type="entry name" value="SH2B"/>
</dbReference>
<gene>
    <name evidence="9" type="ORF">SNE40_002420</name>
    <name evidence="8" type="ORF">SNE40_006399</name>
</gene>
<evidence type="ECO:0000259" key="7">
    <source>
        <dbReference type="PROSITE" id="PS50003"/>
    </source>
</evidence>
<dbReference type="CDD" id="cd10346">
    <property type="entry name" value="SH2_SH2B_family"/>
    <property type="match status" value="1"/>
</dbReference>
<dbReference type="GO" id="GO:0005886">
    <property type="term" value="C:plasma membrane"/>
    <property type="evidence" value="ECO:0007669"/>
    <property type="project" value="TreeGrafter"/>
</dbReference>
<dbReference type="PROSITE" id="PS50001">
    <property type="entry name" value="SH2"/>
    <property type="match status" value="1"/>
</dbReference>